<feature type="domain" description="GSCFA" evidence="1">
    <location>
        <begin position="50"/>
        <end position="298"/>
    </location>
</feature>
<dbReference type="KEGG" id="paro:CUV01_01720"/>
<proteinExistence type="predicted"/>
<evidence type="ECO:0000259" key="1">
    <source>
        <dbReference type="Pfam" id="PF08885"/>
    </source>
</evidence>
<gene>
    <name evidence="2" type="ORF">CUV01_01720</name>
</gene>
<name>A0A2K9ESV0_9RHOB</name>
<evidence type="ECO:0000313" key="2">
    <source>
        <dbReference type="EMBL" id="AUH32284.1"/>
    </source>
</evidence>
<evidence type="ECO:0000313" key="3">
    <source>
        <dbReference type="Proteomes" id="UP000233742"/>
    </source>
</evidence>
<reference evidence="2 3" key="1">
    <citation type="submission" date="2017-12" db="EMBL/GenBank/DDBJ databases">
        <authorList>
            <person name="Hurst M.R.H."/>
        </authorList>
    </citation>
    <scope>NUCLEOTIDE SEQUENCE [LARGE SCALE GENOMIC DNA]</scope>
    <source>
        <strain evidence="2 3">BM15</strain>
    </source>
</reference>
<dbReference type="RefSeq" id="WP_101458962.1">
    <property type="nucleotide sequence ID" value="NZ_CP025408.1"/>
</dbReference>
<dbReference type="AlphaFoldDB" id="A0A2K9ESV0"/>
<protein>
    <recommendedName>
        <fullName evidence="1">GSCFA domain-containing protein</fullName>
    </recommendedName>
</protein>
<organism evidence="2 3">
    <name type="scientific">Paracoccus tegillarcae</name>
    <dbReference type="NCBI Taxonomy" id="1529068"/>
    <lineage>
        <taxon>Bacteria</taxon>
        <taxon>Pseudomonadati</taxon>
        <taxon>Pseudomonadota</taxon>
        <taxon>Alphaproteobacteria</taxon>
        <taxon>Rhodobacterales</taxon>
        <taxon>Paracoccaceae</taxon>
        <taxon>Paracoccus</taxon>
    </lineage>
</organism>
<dbReference type="Pfam" id="PF08885">
    <property type="entry name" value="GSCFA"/>
    <property type="match status" value="1"/>
</dbReference>
<accession>A0A2K9ESV0</accession>
<keyword evidence="3" id="KW-1185">Reference proteome</keyword>
<sequence length="604" mass="67880">MKILSVEEANSIAAGNKLRMYPSVKRGRDRLFPFARPEIKSNKMIAENAKFFVAGNCFARSIEKALMIGGKNVISSPYNPDMPGDAVKQFQRYNIFNLDVATNEILWATQRPENVDEALVAVGDELVDMQLHFSVAYPDAEMRRIRRIYNSSYANISEADVILGVVGSTRQWYDSANGIYMNVQPTRRMTADYPGRFELHEFGVEDVENSLCRFHDAVRQSNKHALMLLMVSPVSQPSTFSAQDALISQYQSKCLQRTAVANFINEVDDDVEYVAALEAAYLSDFQYTFLESSPHHTKPNLGDRVTADLLKQCNDRSEGQQVIEAHGYGNALLMADEFEAAANLLEPLVLRDGPLLLERPSDMELHRIFVTALLRLGRDRDALDHLQLVFLDPRYASLLDGSWDDDDSGNDQIRTGRQSLTAAHQRPDHLFALARGPLFKVGRPADFDLLLKYAETRGHDTERLKFRDRSDSAVRDVMKGFIDLFQTGGFDEVIEMATELEQGDYDFGPNSRRQLDTLTLQAHVKTGRSGEGIERLLNRLADESTVPDKRTVTILCNIARSHANSTQIDLLIDVARRASIGEAAIEGLETRKQRLEGKRPAGRS</sequence>
<dbReference type="InterPro" id="IPR014982">
    <property type="entry name" value="GSCFA"/>
</dbReference>
<dbReference type="EMBL" id="CP025408">
    <property type="protein sequence ID" value="AUH32284.1"/>
    <property type="molecule type" value="Genomic_DNA"/>
</dbReference>
<dbReference type="Proteomes" id="UP000233742">
    <property type="component" value="Chromosome"/>
</dbReference>
<dbReference type="OrthoDB" id="369216at2"/>